<organism evidence="2 4">
    <name type="scientific">Vibrio harveyi</name>
    <name type="common">Beneckea harveyi</name>
    <dbReference type="NCBI Taxonomy" id="669"/>
    <lineage>
        <taxon>Bacteria</taxon>
        <taxon>Pseudomonadati</taxon>
        <taxon>Pseudomonadota</taxon>
        <taxon>Gammaproteobacteria</taxon>
        <taxon>Vibrionales</taxon>
        <taxon>Vibrionaceae</taxon>
        <taxon>Vibrio</taxon>
    </lineage>
</organism>
<dbReference type="EMBL" id="AJSR01002611">
    <property type="protein sequence ID" value="EKM28257.1"/>
    <property type="molecule type" value="Genomic_DNA"/>
</dbReference>
<reference evidence="1" key="3">
    <citation type="submission" date="2018-01" db="EMBL/GenBank/DDBJ databases">
        <title>FDA dAtabase for Regulatory Grade micrObial Sequences (FDA-ARGOS): Supporting development and validation of Infectious Disease Dx tests.</title>
        <authorList>
            <person name="Hoffmann M."/>
            <person name="Allard M."/>
            <person name="Evans P."/>
            <person name="Brown E."/>
            <person name="Tallon L."/>
            <person name="Sadzewicz L."/>
            <person name="Sengamalay N."/>
            <person name="Ott S."/>
            <person name="Godinez A."/>
            <person name="Nagaraj S."/>
            <person name="Vyas G."/>
            <person name="Aluvathingal J."/>
            <person name="Nadendla S."/>
            <person name="Geyer C."/>
            <person name="Sichtig H."/>
        </authorList>
    </citation>
    <scope>NUCLEOTIDE SEQUENCE</scope>
    <source>
        <strain evidence="1">FDAARGOS_107</strain>
    </source>
</reference>
<dbReference type="EMBL" id="QOUW02000009">
    <property type="protein sequence ID" value="RIW17656.1"/>
    <property type="molecule type" value="Genomic_DNA"/>
</dbReference>
<name>K5VU53_VIBHA</name>
<reference evidence="5" key="2">
    <citation type="submission" date="2015-12" db="EMBL/GenBank/DDBJ databases">
        <title>FDA dAtabase for Regulatory Grade micrObial Sequences (FDA-ARGOS): Supporting development and validation of Infectious Disease Dx tests.</title>
        <authorList>
            <person name="Hoffmann M."/>
            <person name="Allard M."/>
            <person name="Evans P."/>
            <person name="Brown E."/>
            <person name="Tallon L.J."/>
            <person name="Sadzewicz L."/>
            <person name="Sengamalay N."/>
            <person name="Ott S."/>
            <person name="Godinez A."/>
            <person name="Nagaraj S."/>
            <person name="Vyas G."/>
            <person name="Aluvathingal J."/>
            <person name="Nadendla S."/>
            <person name="Geyer C."/>
            <person name="Sichtig H."/>
        </authorList>
    </citation>
    <scope>NUCLEOTIDE SEQUENCE [LARGE SCALE GENOMIC DNA]</scope>
    <source>
        <strain evidence="5">ATCC 43516</strain>
    </source>
</reference>
<dbReference type="GeneID" id="83583654"/>
<dbReference type="Proteomes" id="UP000067422">
    <property type="component" value="Chromosome 1"/>
</dbReference>
<accession>K5U5K4</accession>
<dbReference type="PROSITE" id="PS51257">
    <property type="entry name" value="PROKAR_LIPOPROTEIN"/>
    <property type="match status" value="1"/>
</dbReference>
<dbReference type="AlphaFoldDB" id="K5VU53"/>
<evidence type="ECO:0008006" key="7">
    <source>
        <dbReference type="Google" id="ProtNLM"/>
    </source>
</evidence>
<dbReference type="RefSeq" id="WP_005451435.1">
    <property type="nucleotide sequence ID" value="NZ_AP031614.1"/>
</dbReference>
<gene>
    <name evidence="1" type="ORF">AL538_08030</name>
    <name evidence="3" type="ORF">DS957_004870</name>
    <name evidence="2" type="ORF">VCHENC02_5828</name>
</gene>
<evidence type="ECO:0000313" key="6">
    <source>
        <dbReference type="Proteomes" id="UP000253437"/>
    </source>
</evidence>
<dbReference type="EMBL" id="CP014038">
    <property type="protein sequence ID" value="AMF97679.1"/>
    <property type="molecule type" value="Genomic_DNA"/>
</dbReference>
<dbReference type="HOGENOM" id="CLU_163441_0_0_6"/>
<reference evidence="2 4" key="1">
    <citation type="submission" date="2012-10" db="EMBL/GenBank/DDBJ databases">
        <title>Genome sequence of Vibrio Cholerae HENC-02.</title>
        <authorList>
            <person name="Eppinger M."/>
            <person name="Hasan N.A."/>
            <person name="Sengamalay N."/>
            <person name="Hine E."/>
            <person name="Su Q."/>
            <person name="Daugherty S.C."/>
            <person name="Young S."/>
            <person name="Sadzewicz L."/>
            <person name="Tallon L."/>
            <person name="Cebula T.A."/>
            <person name="Ravel J."/>
            <person name="Colwell R.R."/>
        </authorList>
    </citation>
    <scope>NUCLEOTIDE SEQUENCE [LARGE SCALE GENOMIC DNA]</scope>
    <source>
        <strain evidence="2 4">HENC-02</strain>
    </source>
</reference>
<accession>K5VU53</accession>
<dbReference type="OrthoDB" id="5889934at2"/>
<dbReference type="KEGG" id="vhr:AL538_08030"/>
<sequence>MRRFQPVALTLACSVFLAGCQAIPDELKTSQPLKPNTTQHLIENAKAELNQYEHFDVSDEGMITFTAQLPRFSRYAWDPVSITESSYQIACEDLRYFTERGFVIKAWFAGPRGRAEYYNMARCEEEASSRK</sequence>
<evidence type="ECO:0000313" key="3">
    <source>
        <dbReference type="EMBL" id="RIW17656.1"/>
    </source>
</evidence>
<evidence type="ECO:0000313" key="1">
    <source>
        <dbReference type="EMBL" id="AMF97679.1"/>
    </source>
</evidence>
<evidence type="ECO:0000313" key="5">
    <source>
        <dbReference type="Proteomes" id="UP000067422"/>
    </source>
</evidence>
<keyword evidence="5" id="KW-1185">Reference proteome</keyword>
<reference evidence="3 6" key="4">
    <citation type="submission" date="2018-08" db="EMBL/GenBank/DDBJ databases">
        <title>Vibrio harveyi strains pathogenic to white snook Centropomus viridis Lockington (1877) and potential probiotic bacteria.</title>
        <authorList>
            <person name="Soto-Rodriguez S."/>
            <person name="Gomez-Gil B."/>
            <person name="Lozano-Olvera R."/>
        </authorList>
    </citation>
    <scope>NUCLEOTIDE SEQUENCE [LARGE SCALE GENOMIC DNA]</scope>
    <source>
        <strain evidence="3 6">CAIM 1508</strain>
    </source>
</reference>
<proteinExistence type="predicted"/>
<evidence type="ECO:0000313" key="4">
    <source>
        <dbReference type="Proteomes" id="UP000008367"/>
    </source>
</evidence>
<evidence type="ECO:0000313" key="2">
    <source>
        <dbReference type="EMBL" id="EKM28257.1"/>
    </source>
</evidence>
<accession>A0A1E3E6C2</accession>
<protein>
    <recommendedName>
        <fullName evidence="7">Lipoprotein</fullName>
    </recommendedName>
</protein>
<dbReference type="Proteomes" id="UP000008367">
    <property type="component" value="Unassembled WGS sequence"/>
</dbReference>
<dbReference type="Proteomes" id="UP000253437">
    <property type="component" value="Unassembled WGS sequence"/>
</dbReference>